<feature type="active site" description="Proton donor/acceptor" evidence="4">
    <location>
        <position position="87"/>
    </location>
</feature>
<comment type="function">
    <text evidence="4 5">Catalyzes the interconversion of 2-phosphoglycerate and 3-phosphoglycerate.</text>
</comment>
<feature type="active site" description="Tele-phosphohistidine intermediate" evidence="4">
    <location>
        <position position="9"/>
    </location>
</feature>
<keyword evidence="7" id="KW-1185">Reference proteome</keyword>
<dbReference type="RefSeq" id="WP_343763812.1">
    <property type="nucleotide sequence ID" value="NZ_BAAACG010000019.1"/>
</dbReference>
<dbReference type="EC" id="5.4.2.11" evidence="4 5"/>
<evidence type="ECO:0000313" key="6">
    <source>
        <dbReference type="EMBL" id="GAA0746883.1"/>
    </source>
</evidence>
<dbReference type="SMART" id="SM00855">
    <property type="entry name" value="PGAM"/>
    <property type="match status" value="1"/>
</dbReference>
<feature type="binding site" evidence="4">
    <location>
        <begin position="183"/>
        <end position="184"/>
    </location>
    <ligand>
        <name>substrate</name>
    </ligand>
</feature>
<comment type="catalytic activity">
    <reaction evidence="4 5">
        <text>(2R)-2-phosphoglycerate = (2R)-3-phosphoglycerate</text>
        <dbReference type="Rhea" id="RHEA:15901"/>
        <dbReference type="ChEBI" id="CHEBI:58272"/>
        <dbReference type="ChEBI" id="CHEBI:58289"/>
        <dbReference type="EC" id="5.4.2.11"/>
    </reaction>
</comment>
<dbReference type="Gene3D" id="3.40.50.1240">
    <property type="entry name" value="Phosphoglycerate mutase-like"/>
    <property type="match status" value="1"/>
</dbReference>
<dbReference type="EMBL" id="BAAACG010000019">
    <property type="protein sequence ID" value="GAA0746883.1"/>
    <property type="molecule type" value="Genomic_DNA"/>
</dbReference>
<evidence type="ECO:0000256" key="2">
    <source>
        <dbReference type="ARBA" id="ARBA00023152"/>
    </source>
</evidence>
<feature type="site" description="Transition state stabilizer" evidence="4">
    <location>
        <position position="182"/>
    </location>
</feature>
<dbReference type="SUPFAM" id="SSF53254">
    <property type="entry name" value="Phosphoglycerate mutase-like"/>
    <property type="match status" value="1"/>
</dbReference>
<dbReference type="HAMAP" id="MF_01039">
    <property type="entry name" value="PGAM_GpmA"/>
    <property type="match status" value="1"/>
</dbReference>
<sequence length="253" mass="30105">MKKLVLVRHGQSIWNEQNRFTGWTDVDLSEKGLLEARRAGRILKFNGYEFDIGYTSYLKRAIRTLWIILDELNLEWIPIYKSWMLNERHYGDLQGFDKKKITKKYGKEQVFKWRRGVKITPPPLKINDKRYPGFDIRYKNLRKDQIPLTENLIDTEERVLRFWFKKIVPEIKNDKKVIISAHGNTIRALVRYLDNVPDDGIVNLNIPTATPLIYELDDDLTPLKHYYLDYKGVIPKENIPENIDSKNSYEYKL</sequence>
<accession>A0ABP3V248</accession>
<proteinExistence type="inferred from homology"/>
<feature type="binding site" evidence="4">
    <location>
        <begin position="8"/>
        <end position="15"/>
    </location>
    <ligand>
        <name>substrate</name>
    </ligand>
</feature>
<evidence type="ECO:0000256" key="4">
    <source>
        <dbReference type="HAMAP-Rule" id="MF_01039"/>
    </source>
</evidence>
<dbReference type="NCBIfam" id="TIGR01258">
    <property type="entry name" value="pgm_1"/>
    <property type="match status" value="1"/>
</dbReference>
<keyword evidence="2 4" id="KW-0324">Glycolysis</keyword>
<evidence type="ECO:0000256" key="5">
    <source>
        <dbReference type="RuleBase" id="RU004512"/>
    </source>
</evidence>
<feature type="binding site" evidence="4">
    <location>
        <position position="98"/>
    </location>
    <ligand>
        <name>substrate</name>
    </ligand>
</feature>
<keyword evidence="3 4" id="KW-0413">Isomerase</keyword>
<name>A0ABP3V248_9CLOT</name>
<dbReference type="InterPro" id="IPR001345">
    <property type="entry name" value="PG/BPGM_mutase_AS"/>
</dbReference>
<feature type="binding site" evidence="4">
    <location>
        <begin position="114"/>
        <end position="115"/>
    </location>
    <ligand>
        <name>substrate</name>
    </ligand>
</feature>
<dbReference type="Proteomes" id="UP001501510">
    <property type="component" value="Unassembled WGS sequence"/>
</dbReference>
<dbReference type="PANTHER" id="PTHR11931">
    <property type="entry name" value="PHOSPHOGLYCERATE MUTASE"/>
    <property type="match status" value="1"/>
</dbReference>
<dbReference type="CDD" id="cd07067">
    <property type="entry name" value="HP_PGM_like"/>
    <property type="match status" value="1"/>
</dbReference>
<feature type="binding site" evidence="4">
    <location>
        <position position="60"/>
    </location>
    <ligand>
        <name>substrate</name>
    </ligand>
</feature>
<evidence type="ECO:0000256" key="1">
    <source>
        <dbReference type="ARBA" id="ARBA00006717"/>
    </source>
</evidence>
<comment type="pathway">
    <text evidence="4 5">Carbohydrate degradation; glycolysis; pyruvate from D-glyceraldehyde 3-phosphate: step 3/5.</text>
</comment>
<dbReference type="PIRSF" id="PIRSF000709">
    <property type="entry name" value="6PFK_2-Ptase"/>
    <property type="match status" value="1"/>
</dbReference>
<dbReference type="PROSITE" id="PS00175">
    <property type="entry name" value="PG_MUTASE"/>
    <property type="match status" value="1"/>
</dbReference>
<gene>
    <name evidence="4 6" type="primary">gpmA</name>
    <name evidence="6" type="ORF">GCM10008906_35100</name>
</gene>
<feature type="binding site" evidence="4">
    <location>
        <begin position="21"/>
        <end position="22"/>
    </location>
    <ligand>
        <name>substrate</name>
    </ligand>
</feature>
<protein>
    <recommendedName>
        <fullName evidence="4 5">2,3-bisphosphoglycerate-dependent phosphoglycerate mutase</fullName>
        <shortName evidence="4">BPG-dependent PGAM</shortName>
        <shortName evidence="4">PGAM</shortName>
        <shortName evidence="4">Phosphoglyceromutase</shortName>
        <shortName evidence="4">dPGM</shortName>
        <ecNumber evidence="4 5">5.4.2.11</ecNumber>
    </recommendedName>
</protein>
<keyword evidence="4" id="KW-0312">Gluconeogenesis</keyword>
<dbReference type="InterPro" id="IPR029033">
    <property type="entry name" value="His_PPase_superfam"/>
</dbReference>
<dbReference type="NCBIfam" id="NF010713">
    <property type="entry name" value="PRK14115.1"/>
    <property type="match status" value="1"/>
</dbReference>
<reference evidence="7" key="1">
    <citation type="journal article" date="2019" name="Int. J. Syst. Evol. Microbiol.">
        <title>The Global Catalogue of Microorganisms (GCM) 10K type strain sequencing project: providing services to taxonomists for standard genome sequencing and annotation.</title>
        <authorList>
            <consortium name="The Broad Institute Genomics Platform"/>
            <consortium name="The Broad Institute Genome Sequencing Center for Infectious Disease"/>
            <person name="Wu L."/>
            <person name="Ma J."/>
        </authorList>
    </citation>
    <scope>NUCLEOTIDE SEQUENCE [LARGE SCALE GENOMIC DNA]</scope>
    <source>
        <strain evidence="7">JCM 1407</strain>
    </source>
</reference>
<dbReference type="InterPro" id="IPR013078">
    <property type="entry name" value="His_Pase_superF_clade-1"/>
</dbReference>
<dbReference type="Pfam" id="PF00300">
    <property type="entry name" value="His_Phos_1"/>
    <property type="match status" value="2"/>
</dbReference>
<comment type="caution">
    <text evidence="6">The sequence shown here is derived from an EMBL/GenBank/DDBJ whole genome shotgun (WGS) entry which is preliminary data.</text>
</comment>
<organism evidence="6 7">
    <name type="scientific">Clostridium oceanicum</name>
    <dbReference type="NCBI Taxonomy" id="1543"/>
    <lineage>
        <taxon>Bacteria</taxon>
        <taxon>Bacillati</taxon>
        <taxon>Bacillota</taxon>
        <taxon>Clostridia</taxon>
        <taxon>Eubacteriales</taxon>
        <taxon>Clostridiaceae</taxon>
        <taxon>Clostridium</taxon>
    </lineage>
</organism>
<evidence type="ECO:0000256" key="3">
    <source>
        <dbReference type="ARBA" id="ARBA00023235"/>
    </source>
</evidence>
<dbReference type="InterPro" id="IPR005952">
    <property type="entry name" value="Phosphogly_mut1"/>
</dbReference>
<feature type="binding site" evidence="4">
    <location>
        <begin position="87"/>
        <end position="90"/>
    </location>
    <ligand>
        <name>substrate</name>
    </ligand>
</feature>
<evidence type="ECO:0000313" key="7">
    <source>
        <dbReference type="Proteomes" id="UP001501510"/>
    </source>
</evidence>
<comment type="similarity">
    <text evidence="1 4">Belongs to the phosphoglycerate mutase family. BPG-dependent PGAM subfamily.</text>
</comment>